<dbReference type="SUPFAM" id="SSF56112">
    <property type="entry name" value="Protein kinase-like (PK-like)"/>
    <property type="match status" value="1"/>
</dbReference>
<dbReference type="Pfam" id="PF03109">
    <property type="entry name" value="ABC1"/>
    <property type="match status" value="2"/>
</dbReference>
<evidence type="ECO:0000259" key="2">
    <source>
        <dbReference type="Pfam" id="PF03109"/>
    </source>
</evidence>
<accession>A0ABR3GJ90</accession>
<protein>
    <recommendedName>
        <fullName evidence="2">ABC1 atypical kinase-like domain-containing protein</fullName>
    </recommendedName>
</protein>
<dbReference type="Proteomes" id="UP001447188">
    <property type="component" value="Unassembled WGS sequence"/>
</dbReference>
<dbReference type="InterPro" id="IPR011009">
    <property type="entry name" value="Kinase-like_dom_sf"/>
</dbReference>
<keyword evidence="4" id="KW-1185">Reference proteome</keyword>
<evidence type="ECO:0000256" key="1">
    <source>
        <dbReference type="ARBA" id="ARBA00009670"/>
    </source>
</evidence>
<dbReference type="PANTHER" id="PTHR45890">
    <property type="entry name" value="AARF DOMAIN CONTAINING KINASE 2 (PREDICTED)"/>
    <property type="match status" value="1"/>
</dbReference>
<comment type="caution">
    <text evidence="3">The sequence shown here is derived from an EMBL/GenBank/DDBJ whole genome shotgun (WGS) entry which is preliminary data.</text>
</comment>
<dbReference type="InterPro" id="IPR004147">
    <property type="entry name" value="ABC1_dom"/>
</dbReference>
<dbReference type="InterPro" id="IPR052402">
    <property type="entry name" value="ADCK_kinase"/>
</dbReference>
<sequence>MTTTILGRRLSASIYRPVTIWSAIRHNSVRKTPGSHFSTFADRPTSSSNWNKWAQINRSRTLYLGAVTLAVVAPLGLSSNRSGERGNQEDGPEKTTEQLMLEESDLEREELWMVSKDQPLIFRVYRNIQVFVVNWVIEPLATGFRFITLVTIFVPVILAVPLCCLGSRIPEKSNERKGVIMWYAFLIKSMENAGPTFIKLGQWAASRTDIFPTEMCEMMSKLHSNARPHSLHDTKRIISTAFGGRSFDDIFEEFDETPLGIGAIAQVYRAKLKPGFSPMLDEKEDQKPKRRHKKVDILVRSPSPQEVPSSYVAIKVLHPRVEKTVLRDLRIMGFFATILDAVPTLEWFSFPNEVEQFSGMMRLQMDLRIEAANLKRFRSNFRDRTTVTFPMPYSCYTTREVLIEEFAHGIPLRAFLDNGAGVFERDIADMGLDGFLHMLIMDNFIHADLHPGNIMVRFHKPRPPSLLCRISLLVPAPSHAPIDNHDEVTTEVLSRLTPYRRDPVAWNLELDRLEVEGYRPQLVFIDTGLVTQLNTKNRKNFLDLFRAVAEFDGYRAGHLMIERCRSPTAVINGEIFALKMQHLVLAVKSRTLALGNIKIGDILTDVLQMVRVHHVRMEGDFINVVLSILLLEGIGRSLDPEMDLLKSSLPMLRAIGAGSGAGMLARKDGEAVSFLKVWLGLEMRQFLTSSMEDVENLVKYDLLSPNV</sequence>
<dbReference type="CDD" id="cd13971">
    <property type="entry name" value="ADCK2-like"/>
    <property type="match status" value="1"/>
</dbReference>
<evidence type="ECO:0000313" key="4">
    <source>
        <dbReference type="Proteomes" id="UP001447188"/>
    </source>
</evidence>
<dbReference type="InterPro" id="IPR044095">
    <property type="entry name" value="ADCK2_dom"/>
</dbReference>
<comment type="similarity">
    <text evidence="1">Belongs to the protein kinase superfamily. ADCK protein kinase family.</text>
</comment>
<gene>
    <name evidence="3" type="ORF">Q9L58_005013</name>
</gene>
<dbReference type="PANTHER" id="PTHR45890:SF1">
    <property type="entry name" value="AARF DOMAIN CONTAINING KINASE 2"/>
    <property type="match status" value="1"/>
</dbReference>
<reference evidence="3 4" key="1">
    <citation type="submission" date="2024-02" db="EMBL/GenBank/DDBJ databases">
        <title>Discinaceae phylogenomics.</title>
        <authorList>
            <person name="Dirks A.C."/>
            <person name="James T.Y."/>
        </authorList>
    </citation>
    <scope>NUCLEOTIDE SEQUENCE [LARGE SCALE GENOMIC DNA]</scope>
    <source>
        <strain evidence="3 4">ACD0624</strain>
    </source>
</reference>
<evidence type="ECO:0000313" key="3">
    <source>
        <dbReference type="EMBL" id="KAL0635985.1"/>
    </source>
</evidence>
<feature type="domain" description="ABC1 atypical kinase-like" evidence="2">
    <location>
        <begin position="221"/>
        <end position="275"/>
    </location>
</feature>
<name>A0ABR3GJ90_9PEZI</name>
<dbReference type="EMBL" id="JBBBZM010000058">
    <property type="protein sequence ID" value="KAL0635985.1"/>
    <property type="molecule type" value="Genomic_DNA"/>
</dbReference>
<organism evidence="3 4">
    <name type="scientific">Discina gigas</name>
    <dbReference type="NCBI Taxonomy" id="1032678"/>
    <lineage>
        <taxon>Eukaryota</taxon>
        <taxon>Fungi</taxon>
        <taxon>Dikarya</taxon>
        <taxon>Ascomycota</taxon>
        <taxon>Pezizomycotina</taxon>
        <taxon>Pezizomycetes</taxon>
        <taxon>Pezizales</taxon>
        <taxon>Discinaceae</taxon>
        <taxon>Discina</taxon>
    </lineage>
</organism>
<feature type="domain" description="ABC1 atypical kinase-like" evidence="2">
    <location>
        <begin position="310"/>
        <end position="459"/>
    </location>
</feature>
<proteinExistence type="inferred from homology"/>